<organism evidence="8 9">
    <name type="scientific">Phytomonospora endophytica</name>
    <dbReference type="NCBI Taxonomy" id="714109"/>
    <lineage>
        <taxon>Bacteria</taxon>
        <taxon>Bacillati</taxon>
        <taxon>Actinomycetota</taxon>
        <taxon>Actinomycetes</taxon>
        <taxon>Micromonosporales</taxon>
        <taxon>Micromonosporaceae</taxon>
        <taxon>Phytomonospora</taxon>
    </lineage>
</organism>
<dbReference type="InterPro" id="IPR011009">
    <property type="entry name" value="Kinase-like_dom_sf"/>
</dbReference>
<evidence type="ECO:0000256" key="2">
    <source>
        <dbReference type="ARBA" id="ARBA00022679"/>
    </source>
</evidence>
<evidence type="ECO:0000313" key="8">
    <source>
        <dbReference type="EMBL" id="MBB6035975.1"/>
    </source>
</evidence>
<dbReference type="PANTHER" id="PTHR43671:SF13">
    <property type="entry name" value="SERINE_THREONINE-PROTEIN KINASE NEK2"/>
    <property type="match status" value="1"/>
</dbReference>
<dbReference type="SMART" id="SM00220">
    <property type="entry name" value="S_TKc"/>
    <property type="match status" value="1"/>
</dbReference>
<dbReference type="CDD" id="cd14014">
    <property type="entry name" value="STKc_PknB_like"/>
    <property type="match status" value="1"/>
</dbReference>
<keyword evidence="5" id="KW-0067">ATP-binding</keyword>
<dbReference type="GO" id="GO:0005524">
    <property type="term" value="F:ATP binding"/>
    <property type="evidence" value="ECO:0007669"/>
    <property type="project" value="UniProtKB-KW"/>
</dbReference>
<dbReference type="PROSITE" id="PS00108">
    <property type="entry name" value="PROTEIN_KINASE_ST"/>
    <property type="match status" value="1"/>
</dbReference>
<accession>A0A841FJH4</accession>
<comment type="caution">
    <text evidence="8">The sequence shown here is derived from an EMBL/GenBank/DDBJ whole genome shotgun (WGS) entry which is preliminary data.</text>
</comment>
<protein>
    <recommendedName>
        <fullName evidence="1">non-specific serine/threonine protein kinase</fullName>
        <ecNumber evidence="1">2.7.11.1</ecNumber>
    </recommendedName>
</protein>
<dbReference type="GO" id="GO:0004674">
    <property type="term" value="F:protein serine/threonine kinase activity"/>
    <property type="evidence" value="ECO:0007669"/>
    <property type="project" value="UniProtKB-EC"/>
</dbReference>
<dbReference type="AlphaFoldDB" id="A0A841FJH4"/>
<evidence type="ECO:0000256" key="5">
    <source>
        <dbReference type="ARBA" id="ARBA00022840"/>
    </source>
</evidence>
<name>A0A841FJH4_9ACTN</name>
<evidence type="ECO:0000256" key="1">
    <source>
        <dbReference type="ARBA" id="ARBA00012513"/>
    </source>
</evidence>
<feature type="region of interest" description="Disordered" evidence="6">
    <location>
        <begin position="225"/>
        <end position="253"/>
    </location>
</feature>
<dbReference type="InterPro" id="IPR050660">
    <property type="entry name" value="NEK_Ser/Thr_kinase"/>
</dbReference>
<evidence type="ECO:0000256" key="6">
    <source>
        <dbReference type="SAM" id="MobiDB-lite"/>
    </source>
</evidence>
<proteinExistence type="predicted"/>
<dbReference type="PANTHER" id="PTHR43671">
    <property type="entry name" value="SERINE/THREONINE-PROTEIN KINASE NEK"/>
    <property type="match status" value="1"/>
</dbReference>
<evidence type="ECO:0000259" key="7">
    <source>
        <dbReference type="PROSITE" id="PS50011"/>
    </source>
</evidence>
<evidence type="ECO:0000313" key="9">
    <source>
        <dbReference type="Proteomes" id="UP000548476"/>
    </source>
</evidence>
<keyword evidence="9" id="KW-1185">Reference proteome</keyword>
<dbReference type="Proteomes" id="UP000548476">
    <property type="component" value="Unassembled WGS sequence"/>
</dbReference>
<dbReference type="EC" id="2.7.11.1" evidence="1"/>
<dbReference type="Pfam" id="PF00069">
    <property type="entry name" value="Pkinase"/>
    <property type="match status" value="1"/>
</dbReference>
<gene>
    <name evidence="8" type="ORF">HNR73_003843</name>
</gene>
<sequence length="281" mass="28743">MPGPSLREAVAAARPLPEAAALRLAAGLASALVAIHRAGLVHRDLKPSNVLLTERGPKVIDFGIARATDAPGGTDITHTGWLIGMPGHMSPEQAEGAKVGPVSDVFALGSVLAMACTGAGPFDGSSAPQTLYKVVHTEPDLTGVPARIRAVIELCLVKDPAARPAPARIRAAIEDPEPAAPAWPEEIGRLIGEQETGLWGLLGALGDGTTLLDNGETLAFAVHGFREGRTPPPPAPRPSPPPRTPKKEPEPAQVVGALAGCGESALTDATTSAVDAVSFGE</sequence>
<dbReference type="PROSITE" id="PS50011">
    <property type="entry name" value="PROTEIN_KINASE_DOM"/>
    <property type="match status" value="1"/>
</dbReference>
<keyword evidence="3" id="KW-0547">Nucleotide-binding</keyword>
<dbReference type="EMBL" id="JACHGT010000008">
    <property type="protein sequence ID" value="MBB6035975.1"/>
    <property type="molecule type" value="Genomic_DNA"/>
</dbReference>
<feature type="domain" description="Protein kinase" evidence="7">
    <location>
        <begin position="1"/>
        <end position="180"/>
    </location>
</feature>
<reference evidence="8 9" key="1">
    <citation type="submission" date="2020-08" db="EMBL/GenBank/DDBJ databases">
        <title>Genomic Encyclopedia of Type Strains, Phase IV (KMG-IV): sequencing the most valuable type-strain genomes for metagenomic binning, comparative biology and taxonomic classification.</title>
        <authorList>
            <person name="Goeker M."/>
        </authorList>
    </citation>
    <scope>NUCLEOTIDE SEQUENCE [LARGE SCALE GENOMIC DNA]</scope>
    <source>
        <strain evidence="8 9">YIM 65646</strain>
    </source>
</reference>
<dbReference type="InterPro" id="IPR000719">
    <property type="entry name" value="Prot_kinase_dom"/>
</dbReference>
<dbReference type="SUPFAM" id="SSF56112">
    <property type="entry name" value="Protein kinase-like (PK-like)"/>
    <property type="match status" value="1"/>
</dbReference>
<keyword evidence="4" id="KW-0418">Kinase</keyword>
<dbReference type="Gene3D" id="1.10.510.10">
    <property type="entry name" value="Transferase(Phosphotransferase) domain 1"/>
    <property type="match status" value="1"/>
</dbReference>
<keyword evidence="2" id="KW-0808">Transferase</keyword>
<dbReference type="InterPro" id="IPR008271">
    <property type="entry name" value="Ser/Thr_kinase_AS"/>
</dbReference>
<evidence type="ECO:0000256" key="4">
    <source>
        <dbReference type="ARBA" id="ARBA00022777"/>
    </source>
</evidence>
<feature type="compositionally biased region" description="Pro residues" evidence="6">
    <location>
        <begin position="230"/>
        <end position="243"/>
    </location>
</feature>
<evidence type="ECO:0000256" key="3">
    <source>
        <dbReference type="ARBA" id="ARBA00022741"/>
    </source>
</evidence>